<accession>A0A0F3GU51</accession>
<organism evidence="2 3">
    <name type="scientific">Candidatus Magnetobacterium bavaricum</name>
    <dbReference type="NCBI Taxonomy" id="29290"/>
    <lineage>
        <taxon>Bacteria</taxon>
        <taxon>Pseudomonadati</taxon>
        <taxon>Nitrospirota</taxon>
        <taxon>Thermodesulfovibrionia</taxon>
        <taxon>Thermodesulfovibrionales</taxon>
        <taxon>Candidatus Magnetobacteriaceae</taxon>
        <taxon>Candidatus Magnetobacterium</taxon>
    </lineage>
</organism>
<feature type="domain" description="Bacteriophage T5 Orf172 DNA-binding" evidence="1">
    <location>
        <begin position="1"/>
        <end position="76"/>
    </location>
</feature>
<keyword evidence="2" id="KW-0347">Helicase</keyword>
<name>A0A0F3GU51_9BACT</name>
<evidence type="ECO:0000313" key="3">
    <source>
        <dbReference type="Proteomes" id="UP000033423"/>
    </source>
</evidence>
<dbReference type="InterPro" id="IPR018306">
    <property type="entry name" value="Phage_T5_Orf172_DNA-bd"/>
</dbReference>
<proteinExistence type="predicted"/>
<protein>
    <submittedName>
        <fullName evidence="2">Putative helicase</fullName>
        <ecNumber evidence="2">3.6.1.-</ecNumber>
    </submittedName>
</protein>
<dbReference type="Pfam" id="PF10544">
    <property type="entry name" value="T5orf172"/>
    <property type="match status" value="1"/>
</dbReference>
<evidence type="ECO:0000259" key="1">
    <source>
        <dbReference type="SMART" id="SM00974"/>
    </source>
</evidence>
<dbReference type="AlphaFoldDB" id="A0A0F3GU51"/>
<dbReference type="EMBL" id="LACI01001057">
    <property type="protein sequence ID" value="KJU85366.1"/>
    <property type="molecule type" value="Genomic_DNA"/>
</dbReference>
<sequence length="83" mass="9303">MPGIVKVGMTTRMPNSRKDDLFTTGVPKPFELEALFLFENMAEAEKRAHQALGKYHYGKEFFKVDVATAVKAIEGGDIPFVRL</sequence>
<dbReference type="SMART" id="SM00974">
    <property type="entry name" value="T5orf172"/>
    <property type="match status" value="1"/>
</dbReference>
<dbReference type="GO" id="GO:0004386">
    <property type="term" value="F:helicase activity"/>
    <property type="evidence" value="ECO:0007669"/>
    <property type="project" value="UniProtKB-KW"/>
</dbReference>
<evidence type="ECO:0000313" key="2">
    <source>
        <dbReference type="EMBL" id="KJU85366.1"/>
    </source>
</evidence>
<keyword evidence="2" id="KW-0378">Hydrolase</keyword>
<keyword evidence="2" id="KW-0067">ATP-binding</keyword>
<dbReference type="Proteomes" id="UP000033423">
    <property type="component" value="Unassembled WGS sequence"/>
</dbReference>
<keyword evidence="2" id="KW-0547">Nucleotide-binding</keyword>
<dbReference type="GO" id="GO:0016787">
    <property type="term" value="F:hydrolase activity"/>
    <property type="evidence" value="ECO:0007669"/>
    <property type="project" value="UniProtKB-KW"/>
</dbReference>
<reference evidence="2 3" key="1">
    <citation type="submission" date="2015-02" db="EMBL/GenBank/DDBJ databases">
        <title>Single-cell genomics of uncultivated deep-branching MTB reveals a conserved set of magnetosome genes.</title>
        <authorList>
            <person name="Kolinko S."/>
            <person name="Richter M."/>
            <person name="Glockner F.O."/>
            <person name="Brachmann A."/>
            <person name="Schuler D."/>
        </authorList>
    </citation>
    <scope>NUCLEOTIDE SEQUENCE [LARGE SCALE GENOMIC DNA]</scope>
    <source>
        <strain evidence="2">TM-1</strain>
    </source>
</reference>
<comment type="caution">
    <text evidence="2">The sequence shown here is derived from an EMBL/GenBank/DDBJ whole genome shotgun (WGS) entry which is preliminary data.</text>
</comment>
<gene>
    <name evidence="2" type="ORF">MBAV_002449</name>
</gene>
<keyword evidence="3" id="KW-1185">Reference proteome</keyword>
<dbReference type="EC" id="3.6.1.-" evidence="2"/>